<proteinExistence type="predicted"/>
<evidence type="ECO:0000256" key="4">
    <source>
        <dbReference type="ARBA" id="ARBA00022989"/>
    </source>
</evidence>
<reference evidence="7 8" key="1">
    <citation type="submission" date="2024-04" db="EMBL/GenBank/DDBJ databases">
        <authorList>
            <person name="Wu Y.S."/>
            <person name="Zhang L."/>
        </authorList>
    </citation>
    <scope>NUCLEOTIDE SEQUENCE [LARGE SCALE GENOMIC DNA]</scope>
    <source>
        <strain evidence="7 8">KG-01</strain>
    </source>
</reference>
<dbReference type="EMBL" id="JBCEWA010000004">
    <property type="protein sequence ID" value="MEL5988130.1"/>
    <property type="molecule type" value="Genomic_DNA"/>
</dbReference>
<protein>
    <submittedName>
        <fullName evidence="7">LysE family transporter</fullName>
    </submittedName>
</protein>
<evidence type="ECO:0000256" key="3">
    <source>
        <dbReference type="ARBA" id="ARBA00022692"/>
    </source>
</evidence>
<dbReference type="RefSeq" id="WP_087680486.1">
    <property type="nucleotide sequence ID" value="NZ_JBCEWA010000004.1"/>
</dbReference>
<evidence type="ECO:0000256" key="6">
    <source>
        <dbReference type="SAM" id="Phobius"/>
    </source>
</evidence>
<feature type="transmembrane region" description="Helical" evidence="6">
    <location>
        <begin position="144"/>
        <end position="168"/>
    </location>
</feature>
<evidence type="ECO:0000256" key="1">
    <source>
        <dbReference type="ARBA" id="ARBA00004651"/>
    </source>
</evidence>
<dbReference type="PANTHER" id="PTHR30086:SF20">
    <property type="entry name" value="ARGININE EXPORTER PROTEIN ARGO-RELATED"/>
    <property type="match status" value="1"/>
</dbReference>
<feature type="transmembrane region" description="Helical" evidence="6">
    <location>
        <begin position="180"/>
        <end position="201"/>
    </location>
</feature>
<evidence type="ECO:0000313" key="8">
    <source>
        <dbReference type="Proteomes" id="UP001398420"/>
    </source>
</evidence>
<evidence type="ECO:0000256" key="5">
    <source>
        <dbReference type="ARBA" id="ARBA00023136"/>
    </source>
</evidence>
<dbReference type="Proteomes" id="UP001398420">
    <property type="component" value="Unassembled WGS sequence"/>
</dbReference>
<sequence>MLEVMIHGMLLAFGLILPLGAQNIFLFNQGAMQPKFIYAFPAWITAALCDTLLILLAVFGVSAIVLQFEWLRITMMSVGVLFLSYMAWSIWRSEPPQDVQGYSMPMKKQMLFAASVSLLNPHAILDTIGVIGSSALAYTGAAQWYFAISCIVVSWCFFLALVILGAIFKKLQLPRYAFVIMNKLSAIFIVFTAIYLVTTLFA</sequence>
<keyword evidence="5 6" id="KW-0472">Membrane</keyword>
<name>A0ABU9LJD0_9BACL</name>
<gene>
    <name evidence="7" type="ORF">AAF454_06830</name>
</gene>
<dbReference type="PANTHER" id="PTHR30086">
    <property type="entry name" value="ARGININE EXPORTER PROTEIN ARGO"/>
    <property type="match status" value="1"/>
</dbReference>
<keyword evidence="2" id="KW-1003">Cell membrane</keyword>
<keyword evidence="4 6" id="KW-1133">Transmembrane helix</keyword>
<keyword evidence="8" id="KW-1185">Reference proteome</keyword>
<keyword evidence="3 6" id="KW-0812">Transmembrane</keyword>
<feature type="transmembrane region" description="Helical" evidence="6">
    <location>
        <begin position="6"/>
        <end position="26"/>
    </location>
</feature>
<dbReference type="Pfam" id="PF01810">
    <property type="entry name" value="LysE"/>
    <property type="match status" value="1"/>
</dbReference>
<comment type="caution">
    <text evidence="7">The sequence shown here is derived from an EMBL/GenBank/DDBJ whole genome shotgun (WGS) entry which is preliminary data.</text>
</comment>
<evidence type="ECO:0000256" key="2">
    <source>
        <dbReference type="ARBA" id="ARBA00022475"/>
    </source>
</evidence>
<feature type="transmembrane region" description="Helical" evidence="6">
    <location>
        <begin position="111"/>
        <end position="138"/>
    </location>
</feature>
<organism evidence="7 8">
    <name type="scientific">Kurthia gibsonii</name>
    <dbReference type="NCBI Taxonomy" id="33946"/>
    <lineage>
        <taxon>Bacteria</taxon>
        <taxon>Bacillati</taxon>
        <taxon>Bacillota</taxon>
        <taxon>Bacilli</taxon>
        <taxon>Bacillales</taxon>
        <taxon>Caryophanaceae</taxon>
        <taxon>Kurthia</taxon>
    </lineage>
</organism>
<feature type="transmembrane region" description="Helical" evidence="6">
    <location>
        <begin position="38"/>
        <end position="64"/>
    </location>
</feature>
<feature type="transmembrane region" description="Helical" evidence="6">
    <location>
        <begin position="70"/>
        <end position="91"/>
    </location>
</feature>
<comment type="subcellular location">
    <subcellularLocation>
        <location evidence="1">Cell membrane</location>
        <topology evidence="1">Multi-pass membrane protein</topology>
    </subcellularLocation>
</comment>
<accession>A0ABU9LJD0</accession>
<evidence type="ECO:0000313" key="7">
    <source>
        <dbReference type="EMBL" id="MEL5988130.1"/>
    </source>
</evidence>
<dbReference type="InterPro" id="IPR001123">
    <property type="entry name" value="LeuE-type"/>
</dbReference>